<organism evidence="2 3">
    <name type="scientific">Penicillium oxalicum (strain 114-2 / CGMCC 5302)</name>
    <name type="common">Penicillium decumbens</name>
    <dbReference type="NCBI Taxonomy" id="933388"/>
    <lineage>
        <taxon>Eukaryota</taxon>
        <taxon>Fungi</taxon>
        <taxon>Dikarya</taxon>
        <taxon>Ascomycota</taxon>
        <taxon>Pezizomycotina</taxon>
        <taxon>Eurotiomycetes</taxon>
        <taxon>Eurotiomycetidae</taxon>
        <taxon>Eurotiales</taxon>
        <taxon>Aspergillaceae</taxon>
        <taxon>Penicillium</taxon>
    </lineage>
</organism>
<sequence>MFLCTSRFDLEEESQRLEEFVSREEIEVAKEEKDEWLDEAEVKLIIDTEELNSELNDEMVAEVTPSSTIQDHTEPKLPENNTQLRPSGRKLEGSNGRSRSANYVAKSVQLIRARHRHRDKLTCQVLLGRRWSVTIGRLSHGVVLLAGKKTSSLIHRKYPQITELNELFDHITEQYAQAVELYHRADLLGSTLPIAGAPSTSQVLNGFNEIEFILCEGQTLKHL</sequence>
<accession>S7ZL09</accession>
<reference evidence="2 3" key="1">
    <citation type="journal article" date="2013" name="PLoS ONE">
        <title>Genomic and secretomic analyses reveal unique features of the lignocellulolytic enzyme system of Penicillium decumbens.</title>
        <authorList>
            <person name="Liu G."/>
            <person name="Zhang L."/>
            <person name="Wei X."/>
            <person name="Zou G."/>
            <person name="Qin Y."/>
            <person name="Ma L."/>
            <person name="Li J."/>
            <person name="Zheng H."/>
            <person name="Wang S."/>
            <person name="Wang C."/>
            <person name="Xun L."/>
            <person name="Zhao G.-P."/>
            <person name="Zhou Z."/>
            <person name="Qu Y."/>
        </authorList>
    </citation>
    <scope>NUCLEOTIDE SEQUENCE [LARGE SCALE GENOMIC DNA]</scope>
    <source>
        <strain evidence="3">114-2 / CGMCC 5302</strain>
    </source>
</reference>
<dbReference type="OrthoDB" id="4362474at2759"/>
<name>S7ZL09_PENO1</name>
<dbReference type="Proteomes" id="UP000019376">
    <property type="component" value="Unassembled WGS sequence"/>
</dbReference>
<evidence type="ECO:0000313" key="2">
    <source>
        <dbReference type="EMBL" id="EPS29336.1"/>
    </source>
</evidence>
<gene>
    <name evidence="2" type="ORF">PDE_04285</name>
</gene>
<dbReference type="AlphaFoldDB" id="S7ZL09"/>
<dbReference type="HOGENOM" id="CLU_1240491_0_0_1"/>
<proteinExistence type="predicted"/>
<keyword evidence="3" id="KW-1185">Reference proteome</keyword>
<feature type="region of interest" description="Disordered" evidence="1">
    <location>
        <begin position="63"/>
        <end position="100"/>
    </location>
</feature>
<protein>
    <submittedName>
        <fullName evidence="2">Uncharacterized protein</fullName>
    </submittedName>
</protein>
<dbReference type="EMBL" id="KB644411">
    <property type="protein sequence ID" value="EPS29336.1"/>
    <property type="molecule type" value="Genomic_DNA"/>
</dbReference>
<evidence type="ECO:0000256" key="1">
    <source>
        <dbReference type="SAM" id="MobiDB-lite"/>
    </source>
</evidence>
<evidence type="ECO:0000313" key="3">
    <source>
        <dbReference type="Proteomes" id="UP000019376"/>
    </source>
</evidence>
<dbReference type="STRING" id="933388.S7ZL09"/>